<dbReference type="Proteomes" id="UP000262073">
    <property type="component" value="Chromosome"/>
</dbReference>
<organism evidence="2 3">
    <name type="scientific">Salinimonas sediminis</name>
    <dbReference type="NCBI Taxonomy" id="2303538"/>
    <lineage>
        <taxon>Bacteria</taxon>
        <taxon>Pseudomonadati</taxon>
        <taxon>Pseudomonadota</taxon>
        <taxon>Gammaproteobacteria</taxon>
        <taxon>Alteromonadales</taxon>
        <taxon>Alteromonadaceae</taxon>
        <taxon>Alteromonas/Salinimonas group</taxon>
        <taxon>Salinimonas</taxon>
    </lineage>
</organism>
<reference evidence="2 3" key="1">
    <citation type="submission" date="2018-08" db="EMBL/GenBank/DDBJ databases">
        <title>Salinimonas sediminis sp. nov., a piezophilic bacterium isolated from a deep-sea sediment sample from the New Britain Trench.</title>
        <authorList>
            <person name="Cao J."/>
        </authorList>
    </citation>
    <scope>NUCLEOTIDE SEQUENCE [LARGE SCALE GENOMIC DNA]</scope>
    <source>
        <strain evidence="2 3">N102</strain>
    </source>
</reference>
<name>A0A346NM29_9ALTE</name>
<gene>
    <name evidence="2" type="ORF">D0Y50_09515</name>
</gene>
<sequence>MVQKKKFNPYANAQKQRRFRDKQKASGKKLIRGYVSPEAMQCYEDIREKTGWSDNDMVSNAIRLMYASYKCGQVKLLNEWLKDHNR</sequence>
<dbReference type="OrthoDB" id="6387717at2"/>
<proteinExistence type="predicted"/>
<evidence type="ECO:0000256" key="1">
    <source>
        <dbReference type="SAM" id="MobiDB-lite"/>
    </source>
</evidence>
<dbReference type="EMBL" id="CP031769">
    <property type="protein sequence ID" value="AXR06586.1"/>
    <property type="molecule type" value="Genomic_DNA"/>
</dbReference>
<evidence type="ECO:0000313" key="2">
    <source>
        <dbReference type="EMBL" id="AXR06586.1"/>
    </source>
</evidence>
<feature type="compositionally biased region" description="Basic residues" evidence="1">
    <location>
        <begin position="15"/>
        <end position="27"/>
    </location>
</feature>
<evidence type="ECO:0000313" key="3">
    <source>
        <dbReference type="Proteomes" id="UP000262073"/>
    </source>
</evidence>
<accession>A0A346NM29</accession>
<keyword evidence="3" id="KW-1185">Reference proteome</keyword>
<dbReference type="RefSeq" id="WP_108568052.1">
    <property type="nucleotide sequence ID" value="NZ_CP031769.1"/>
</dbReference>
<feature type="region of interest" description="Disordered" evidence="1">
    <location>
        <begin position="1"/>
        <end position="27"/>
    </location>
</feature>
<dbReference type="KEGG" id="salm:D0Y50_09515"/>
<protein>
    <submittedName>
        <fullName evidence="2">Uncharacterized protein</fullName>
    </submittedName>
</protein>
<dbReference type="AlphaFoldDB" id="A0A346NM29"/>